<organism evidence="1 2">
    <name type="scientific">Blastopirellula marina</name>
    <dbReference type="NCBI Taxonomy" id="124"/>
    <lineage>
        <taxon>Bacteria</taxon>
        <taxon>Pseudomonadati</taxon>
        <taxon>Planctomycetota</taxon>
        <taxon>Planctomycetia</taxon>
        <taxon>Pirellulales</taxon>
        <taxon>Pirellulaceae</taxon>
        <taxon>Blastopirellula</taxon>
    </lineage>
</organism>
<dbReference type="AlphaFoldDB" id="A0A2S8FZ65"/>
<dbReference type="OrthoDB" id="9904649at2"/>
<dbReference type="EMBL" id="PUHY01000005">
    <property type="protein sequence ID" value="PQO37478.1"/>
    <property type="molecule type" value="Genomic_DNA"/>
</dbReference>
<evidence type="ECO:0008006" key="3">
    <source>
        <dbReference type="Google" id="ProtNLM"/>
    </source>
</evidence>
<protein>
    <recommendedName>
        <fullName evidence="3">LamG-like jellyroll fold domain-containing protein</fullName>
    </recommendedName>
</protein>
<gene>
    <name evidence="1" type="ORF">C5Y83_05920</name>
</gene>
<name>A0A2S8FZ65_9BACT</name>
<evidence type="ECO:0000313" key="2">
    <source>
        <dbReference type="Proteomes" id="UP000238322"/>
    </source>
</evidence>
<reference evidence="1 2" key="1">
    <citation type="submission" date="2018-02" db="EMBL/GenBank/DDBJ databases">
        <title>Comparative genomes isolates from brazilian mangrove.</title>
        <authorList>
            <person name="Araujo J.E."/>
            <person name="Taketani R.G."/>
            <person name="Silva M.C.P."/>
            <person name="Loureco M.V."/>
            <person name="Andreote F.D."/>
        </authorList>
    </citation>
    <scope>NUCLEOTIDE SEQUENCE [LARGE SCALE GENOMIC DNA]</scope>
    <source>
        <strain evidence="1 2">Hex-1 MGV</strain>
    </source>
</reference>
<dbReference type="InterPro" id="IPR013320">
    <property type="entry name" value="ConA-like_dom_sf"/>
</dbReference>
<comment type="caution">
    <text evidence="1">The sequence shown here is derived from an EMBL/GenBank/DDBJ whole genome shotgun (WGS) entry which is preliminary data.</text>
</comment>
<accession>A0A2S8FZ65</accession>
<evidence type="ECO:0000313" key="1">
    <source>
        <dbReference type="EMBL" id="PQO37478.1"/>
    </source>
</evidence>
<proteinExistence type="predicted"/>
<dbReference type="SUPFAM" id="SSF49899">
    <property type="entry name" value="Concanavalin A-like lectins/glucanases"/>
    <property type="match status" value="1"/>
</dbReference>
<dbReference type="RefSeq" id="WP_105328727.1">
    <property type="nucleotide sequence ID" value="NZ_PUHY01000005.1"/>
</dbReference>
<sequence>MPITHPSDIDGLAHRYQPAATAFQDAAATIVAELNDPIGCLPDGIGSDPVTQSNTSKKPLLMQDQVGWPYAHFDGVDDYLQTMFSSAIASPLTLVIVANIPNSSTNDFLIDGASSARAILWVLADDRIGLYVNGGPRSPVDYTPGQRFTEIAVFAGDDSINRIDAVEVAEGSSPGESPLAGLTLAGRYQGDTRLLRCDIYDVLLYTRALSEPERTDLSNYLTQLYNNAPPTSGVPFPFLHHHLQMMGAR</sequence>
<dbReference type="Proteomes" id="UP000238322">
    <property type="component" value="Unassembled WGS sequence"/>
</dbReference>